<keyword evidence="1" id="KW-1185">Reference proteome</keyword>
<gene>
    <name evidence="2" type="primary">LOC6898115</name>
</gene>
<dbReference type="AlphaFoldDB" id="A0A6I8VDP8"/>
<dbReference type="RefSeq" id="XP_015039136.1">
    <property type="nucleotide sequence ID" value="XM_015183650.2"/>
</dbReference>
<reference evidence="1" key="1">
    <citation type="submission" date="2024-06" db="UniProtKB">
        <authorList>
            <consortium name="RefSeq"/>
        </authorList>
    </citation>
    <scope>NUCLEOTIDE SEQUENCE [LARGE SCALE GENOMIC DNA]</scope>
    <source>
        <strain evidence="1">MV2-25</strain>
    </source>
</reference>
<organism evidence="1 2">
    <name type="scientific">Drosophila pseudoobscura pseudoobscura</name>
    <name type="common">Fruit fly</name>
    <dbReference type="NCBI Taxonomy" id="46245"/>
    <lineage>
        <taxon>Eukaryota</taxon>
        <taxon>Metazoa</taxon>
        <taxon>Ecdysozoa</taxon>
        <taxon>Arthropoda</taxon>
        <taxon>Hexapoda</taxon>
        <taxon>Insecta</taxon>
        <taxon>Pterygota</taxon>
        <taxon>Neoptera</taxon>
        <taxon>Endopterygota</taxon>
        <taxon>Diptera</taxon>
        <taxon>Brachycera</taxon>
        <taxon>Muscomorpha</taxon>
        <taxon>Ephydroidea</taxon>
        <taxon>Drosophilidae</taxon>
        <taxon>Drosophila</taxon>
        <taxon>Sophophora</taxon>
    </lineage>
</organism>
<accession>A0A6I8VDP8</accession>
<dbReference type="Proteomes" id="UP000001819">
    <property type="component" value="Chromosome 3"/>
</dbReference>
<evidence type="ECO:0000313" key="2">
    <source>
        <dbReference type="RefSeq" id="XP_015039136.1"/>
    </source>
</evidence>
<evidence type="ECO:0000313" key="1">
    <source>
        <dbReference type="Proteomes" id="UP000001819"/>
    </source>
</evidence>
<protein>
    <submittedName>
        <fullName evidence="2">Uncharacterized protein isoform X1</fullName>
    </submittedName>
</protein>
<sequence>MLCMPPATTDCPNVPLPVSGKTTRPEWNGVHPACRLDNCAVTKRQPAYQFSGQSGEGSDKALVCDGTTNCDNGHDEVDSRLSVSHQQVEWKATISAQILNQQYPTPPSHSFALAALLYDGWELNRWCERFVRYFYCRAALGPASDVLAHRAKESSSALMAPSKKINKVGPKAPCELVQQPSRIKVFVICIAGPRASSKPSAGVDLVEHHG</sequence>
<name>A0A6I8VDP8_DROPS</name>
<dbReference type="GeneID" id="6898115"/>
<dbReference type="InParanoid" id="A0A6I8VDP8"/>
<dbReference type="ExpressionAtlas" id="A0A6I8VDP8">
    <property type="expression patterns" value="baseline"/>
</dbReference>
<reference evidence="2" key="2">
    <citation type="submission" date="2025-08" db="UniProtKB">
        <authorList>
            <consortium name="RefSeq"/>
        </authorList>
    </citation>
    <scope>IDENTIFICATION</scope>
    <source>
        <strain evidence="2">MV-25-SWS-2005</strain>
        <tissue evidence="2">Whole body</tissue>
    </source>
</reference>
<dbReference type="Gene3D" id="2.40.128.620">
    <property type="match status" value="1"/>
</dbReference>
<dbReference type="Bgee" id="FBgn0245927">
    <property type="expression patterns" value="Expressed in insect adult head"/>
</dbReference>
<proteinExistence type="predicted"/>